<keyword evidence="3" id="KW-1185">Reference proteome</keyword>
<feature type="domain" description="N-acyl amino acid synthase FeeM catalytic core" evidence="1">
    <location>
        <begin position="21"/>
        <end position="178"/>
    </location>
</feature>
<dbReference type="EMBL" id="JAODNV010000006">
    <property type="protein sequence ID" value="MCT8989820.1"/>
    <property type="molecule type" value="Genomic_DNA"/>
</dbReference>
<evidence type="ECO:0000313" key="2">
    <source>
        <dbReference type="EMBL" id="MCT8989820.1"/>
    </source>
</evidence>
<sequence length="230" mass="26524">MFSVLERIEYRVCERGEDLEAIYRLRYDSYLAAGMVREDAARMVEDRYDELPNSYRFGVYYDGVLVSTLRLHYVDSAFPVSPSSEVFGDILEPRIARGETFVDPSRFAAAAEWSKTLRVLPYVTLRLAMLACKHFYPTYCLTAIKEEHSAFYRRVFRSVPAAGVRSYPGLTVPVHLLQSSIEANLEGIIQRFPFFRSTAFERRMLFERPKKGELAPLTILPTARYFKQAA</sequence>
<proteinExistence type="predicted"/>
<dbReference type="AlphaFoldDB" id="A0A9X2X8W1"/>
<dbReference type="InterPro" id="IPR054597">
    <property type="entry name" value="FeeM_cat"/>
</dbReference>
<dbReference type="Pfam" id="PF21926">
    <property type="entry name" value="FeeM"/>
    <property type="match status" value="1"/>
</dbReference>
<organism evidence="2 3">
    <name type="scientific">Chelativorans petroleitrophicus</name>
    <dbReference type="NCBI Taxonomy" id="2975484"/>
    <lineage>
        <taxon>Bacteria</taxon>
        <taxon>Pseudomonadati</taxon>
        <taxon>Pseudomonadota</taxon>
        <taxon>Alphaproteobacteria</taxon>
        <taxon>Hyphomicrobiales</taxon>
        <taxon>Phyllobacteriaceae</taxon>
        <taxon>Chelativorans</taxon>
    </lineage>
</organism>
<accession>A0A9X2X8W1</accession>
<dbReference type="Proteomes" id="UP001149009">
    <property type="component" value="Unassembled WGS sequence"/>
</dbReference>
<evidence type="ECO:0000313" key="3">
    <source>
        <dbReference type="Proteomes" id="UP001149009"/>
    </source>
</evidence>
<protein>
    <recommendedName>
        <fullName evidence="1">N-acyl amino acid synthase FeeM catalytic core domain-containing protein</fullName>
    </recommendedName>
</protein>
<comment type="caution">
    <text evidence="2">The sequence shown here is derived from an EMBL/GenBank/DDBJ whole genome shotgun (WGS) entry which is preliminary data.</text>
</comment>
<gene>
    <name evidence="2" type="ORF">NYR54_05870</name>
</gene>
<dbReference type="Gene3D" id="3.40.630.30">
    <property type="match status" value="1"/>
</dbReference>
<name>A0A9X2X8W1_9HYPH</name>
<dbReference type="InterPro" id="IPR016181">
    <property type="entry name" value="Acyl_CoA_acyltransferase"/>
</dbReference>
<dbReference type="SUPFAM" id="SSF55729">
    <property type="entry name" value="Acyl-CoA N-acyltransferases (Nat)"/>
    <property type="match status" value="1"/>
</dbReference>
<reference evidence="2" key="1">
    <citation type="submission" date="2022-08" db="EMBL/GenBank/DDBJ databases">
        <title>Chelativorans sichuanense sp. nov., a paraffin oil-degrading bacterium isolated from a mixture of oil-based drill cuttings and paddy soil.</title>
        <authorList>
            <person name="Yu J."/>
            <person name="Liu H."/>
            <person name="Chen Q."/>
        </authorList>
    </citation>
    <scope>NUCLEOTIDE SEQUENCE</scope>
    <source>
        <strain evidence="2">SCAU 2101</strain>
    </source>
</reference>
<evidence type="ECO:0000259" key="1">
    <source>
        <dbReference type="Pfam" id="PF21926"/>
    </source>
</evidence>